<dbReference type="SUPFAM" id="SSF55620">
    <property type="entry name" value="Tetrahydrobiopterin biosynthesis enzymes-like"/>
    <property type="match status" value="1"/>
</dbReference>
<evidence type="ECO:0000256" key="2">
    <source>
        <dbReference type="ARBA" id="ARBA00008900"/>
    </source>
</evidence>
<evidence type="ECO:0000256" key="6">
    <source>
        <dbReference type="ARBA" id="ARBA00048807"/>
    </source>
</evidence>
<dbReference type="InterPro" id="IPR036220">
    <property type="entry name" value="UDP-Glc/GDP-Man_DH_C_sf"/>
</dbReference>
<dbReference type="InterPro" id="IPR007115">
    <property type="entry name" value="6-PTP_synth/QueD"/>
</dbReference>
<comment type="catalytic activity">
    <reaction evidence="6">
        <text>7,8-dihydroneopterin 3'-triphosphate + H2O = 6-carboxy-5,6,7,8-tetrahydropterin + triphosphate + acetaldehyde + 2 H(+)</text>
        <dbReference type="Rhea" id="RHEA:27966"/>
        <dbReference type="ChEBI" id="CHEBI:15343"/>
        <dbReference type="ChEBI" id="CHEBI:15377"/>
        <dbReference type="ChEBI" id="CHEBI:15378"/>
        <dbReference type="ChEBI" id="CHEBI:18036"/>
        <dbReference type="ChEBI" id="CHEBI:58462"/>
        <dbReference type="ChEBI" id="CHEBI:61032"/>
        <dbReference type="EC" id="4.1.2.50"/>
    </reaction>
</comment>
<dbReference type="RefSeq" id="WP_359356183.1">
    <property type="nucleotide sequence ID" value="NZ_JBEYXV010000021.1"/>
</dbReference>
<accession>A0ABV3BX18</accession>
<dbReference type="SUPFAM" id="SSF52413">
    <property type="entry name" value="UDP-glucose/GDP-mannose dehydrogenase C-terminal domain"/>
    <property type="match status" value="1"/>
</dbReference>
<comment type="similarity">
    <text evidence="2">Belongs to the PTPS family. QueD subfamily.</text>
</comment>
<evidence type="ECO:0000259" key="7">
    <source>
        <dbReference type="SMART" id="SM00984"/>
    </source>
</evidence>
<protein>
    <recommendedName>
        <fullName evidence="4">6-carboxy-5,6,7,8-tetrahydropterin synthase</fullName>
        <ecNumber evidence="3">4.1.2.50</ecNumber>
    </recommendedName>
    <alternativeName>
        <fullName evidence="5">Queuosine biosynthesis protein QueD</fullName>
    </alternativeName>
</protein>
<name>A0ABV3BX18_9ACTN</name>
<evidence type="ECO:0000313" key="9">
    <source>
        <dbReference type="Proteomes" id="UP001551176"/>
    </source>
</evidence>
<reference evidence="8 9" key="1">
    <citation type="submission" date="2024-06" db="EMBL/GenBank/DDBJ databases">
        <title>The Natural Products Discovery Center: Release of the First 8490 Sequenced Strains for Exploring Actinobacteria Biosynthetic Diversity.</title>
        <authorList>
            <person name="Kalkreuter E."/>
            <person name="Kautsar S.A."/>
            <person name="Yang D."/>
            <person name="Bader C.D."/>
            <person name="Teijaro C.N."/>
            <person name="Fluegel L."/>
            <person name="Davis C.M."/>
            <person name="Simpson J.R."/>
            <person name="Lauterbach L."/>
            <person name="Steele A.D."/>
            <person name="Gui C."/>
            <person name="Meng S."/>
            <person name="Li G."/>
            <person name="Viehrig K."/>
            <person name="Ye F."/>
            <person name="Su P."/>
            <person name="Kiefer A.F."/>
            <person name="Nichols A."/>
            <person name="Cepeda A.J."/>
            <person name="Yan W."/>
            <person name="Fan B."/>
            <person name="Jiang Y."/>
            <person name="Adhikari A."/>
            <person name="Zheng C.-J."/>
            <person name="Schuster L."/>
            <person name="Cowan T.M."/>
            <person name="Smanski M.J."/>
            <person name="Chevrette M.G."/>
            <person name="De Carvalho L.P.S."/>
            <person name="Shen B."/>
        </authorList>
    </citation>
    <scope>NUCLEOTIDE SEQUENCE [LARGE SCALE GENOMIC DNA]</scope>
    <source>
        <strain evidence="8 9">NPDC046838</strain>
    </source>
</reference>
<comment type="pathway">
    <text evidence="1">Purine metabolism; 7-cyano-7-deazaguanine biosynthesis.</text>
</comment>
<proteinExistence type="inferred from homology"/>
<evidence type="ECO:0000256" key="1">
    <source>
        <dbReference type="ARBA" id="ARBA00005061"/>
    </source>
</evidence>
<dbReference type="Pfam" id="PF01242">
    <property type="entry name" value="PTPS"/>
    <property type="match status" value="1"/>
</dbReference>
<gene>
    <name evidence="8" type="ORF">ABZ921_33580</name>
</gene>
<evidence type="ECO:0000256" key="4">
    <source>
        <dbReference type="ARBA" id="ARBA00018141"/>
    </source>
</evidence>
<feature type="domain" description="UDP-glucose/GDP-mannose dehydrogenase C-terminal" evidence="7">
    <location>
        <begin position="2"/>
        <end position="77"/>
    </location>
</feature>
<organism evidence="8 9">
    <name type="scientific">Streptomyces atriruber</name>
    <dbReference type="NCBI Taxonomy" id="545121"/>
    <lineage>
        <taxon>Bacteria</taxon>
        <taxon>Bacillati</taxon>
        <taxon>Actinomycetota</taxon>
        <taxon>Actinomycetes</taxon>
        <taxon>Kitasatosporales</taxon>
        <taxon>Streptomycetaceae</taxon>
        <taxon>Streptomyces</taxon>
    </lineage>
</organism>
<dbReference type="EMBL" id="JBEYXV010000021">
    <property type="protein sequence ID" value="MEU6825571.1"/>
    <property type="molecule type" value="Genomic_DNA"/>
</dbReference>
<dbReference type="Gene3D" id="3.40.50.720">
    <property type="entry name" value="NAD(P)-binding Rossmann-like Domain"/>
    <property type="match status" value="1"/>
</dbReference>
<dbReference type="SMART" id="SM00984">
    <property type="entry name" value="UDPG_MGDP_dh_C"/>
    <property type="match status" value="1"/>
</dbReference>
<evidence type="ECO:0000256" key="5">
    <source>
        <dbReference type="ARBA" id="ARBA00031449"/>
    </source>
</evidence>
<keyword evidence="9" id="KW-1185">Reference proteome</keyword>
<dbReference type="InterPro" id="IPR014027">
    <property type="entry name" value="UDP-Glc/GDP-Man_DH_C"/>
</dbReference>
<comment type="caution">
    <text evidence="8">The sequence shown here is derived from an EMBL/GenBank/DDBJ whole genome shotgun (WGS) entry which is preliminary data.</text>
</comment>
<dbReference type="Proteomes" id="UP001551176">
    <property type="component" value="Unassembled WGS sequence"/>
</dbReference>
<dbReference type="InterPro" id="IPR038418">
    <property type="entry name" value="6-PTP_synth/QueD_sf"/>
</dbReference>
<evidence type="ECO:0000256" key="3">
    <source>
        <dbReference type="ARBA" id="ARBA00012982"/>
    </source>
</evidence>
<dbReference type="Gene3D" id="3.30.479.10">
    <property type="entry name" value="6-pyruvoyl tetrahydropterin synthase/QueD"/>
    <property type="match status" value="1"/>
</dbReference>
<dbReference type="EC" id="4.1.2.50" evidence="3"/>
<sequence length="137" mass="15495">MPALAVAQNLHDLGATVTDPRALDNACKTHPDLDYIDDPIAAVQDADFLLHLVEWPQYSHIDPYRLATRAATAELSARPEGLTEAGFVRDYGDLDAFKKWLDDTLDHRHLNDAMRVISPSVENMALWIYSQWSEKYT</sequence>
<evidence type="ECO:0000313" key="8">
    <source>
        <dbReference type="EMBL" id="MEU6825571.1"/>
    </source>
</evidence>